<name>A0A5M6ISS9_9PROT</name>
<evidence type="ECO:0000313" key="3">
    <source>
        <dbReference type="Proteomes" id="UP000325255"/>
    </source>
</evidence>
<comment type="caution">
    <text evidence="2">The sequence shown here is derived from an EMBL/GenBank/DDBJ whole genome shotgun (WGS) entry which is preliminary data.</text>
</comment>
<evidence type="ECO:0000313" key="2">
    <source>
        <dbReference type="EMBL" id="KAA5610897.1"/>
    </source>
</evidence>
<organism evidence="2 3">
    <name type="scientific">Rhodovastum atsumiense</name>
    <dbReference type="NCBI Taxonomy" id="504468"/>
    <lineage>
        <taxon>Bacteria</taxon>
        <taxon>Pseudomonadati</taxon>
        <taxon>Pseudomonadota</taxon>
        <taxon>Alphaproteobacteria</taxon>
        <taxon>Acetobacterales</taxon>
        <taxon>Acetobacteraceae</taxon>
        <taxon>Rhodovastum</taxon>
    </lineage>
</organism>
<dbReference type="PROSITE" id="PS51257">
    <property type="entry name" value="PROKAR_LIPOPROTEIN"/>
    <property type="match status" value="1"/>
</dbReference>
<evidence type="ECO:0008006" key="4">
    <source>
        <dbReference type="Google" id="ProtNLM"/>
    </source>
</evidence>
<dbReference type="RefSeq" id="WP_150041993.1">
    <property type="nucleotide sequence ID" value="NZ_OW485601.1"/>
</dbReference>
<accession>A0A5M6ISS9</accession>
<gene>
    <name evidence="2" type="ORF">F1189_16780</name>
</gene>
<keyword evidence="3" id="KW-1185">Reference proteome</keyword>
<dbReference type="AlphaFoldDB" id="A0A5M6ISS9"/>
<evidence type="ECO:0000256" key="1">
    <source>
        <dbReference type="SAM" id="MobiDB-lite"/>
    </source>
</evidence>
<dbReference type="OrthoDB" id="7362049at2"/>
<reference evidence="2 3" key="1">
    <citation type="submission" date="2019-09" db="EMBL/GenBank/DDBJ databases">
        <title>Genome sequence of Rhodovastum atsumiense, a diverse member of the Acetobacteraceae family of non-sulfur purple photosynthetic bacteria.</title>
        <authorList>
            <person name="Meyer T."/>
            <person name="Kyndt J."/>
        </authorList>
    </citation>
    <scope>NUCLEOTIDE SEQUENCE [LARGE SCALE GENOMIC DNA]</scope>
    <source>
        <strain evidence="2 3">DSM 21279</strain>
    </source>
</reference>
<feature type="region of interest" description="Disordered" evidence="1">
    <location>
        <begin position="109"/>
        <end position="135"/>
    </location>
</feature>
<protein>
    <recommendedName>
        <fullName evidence="4">Lipoprotein</fullName>
    </recommendedName>
</protein>
<dbReference type="Proteomes" id="UP000325255">
    <property type="component" value="Unassembled WGS sequence"/>
</dbReference>
<proteinExistence type="predicted"/>
<dbReference type="EMBL" id="VWPK01000026">
    <property type="protein sequence ID" value="KAA5610897.1"/>
    <property type="molecule type" value="Genomic_DNA"/>
</dbReference>
<sequence length="135" mass="14197">MRVLPPLPLSALPLLALAPLVLVGCGVPWTEPAGAFVAADAATIPVLGRSIGDTVVSGVSGRDCSVVRLDQGLSYCRPPEPPPDVPTFCTRSLGVVDCWRNPEAFGGPPLRGVADGPTRLTPEQEAHRTRRWPGI</sequence>